<evidence type="ECO:0000313" key="2">
    <source>
        <dbReference type="EMBL" id="EFO93596.1"/>
    </source>
</evidence>
<name>E3M7J5_CAERE</name>
<keyword evidence="1" id="KW-0472">Membrane</keyword>
<feature type="transmembrane region" description="Helical" evidence="1">
    <location>
        <begin position="249"/>
        <end position="268"/>
    </location>
</feature>
<feature type="transmembrane region" description="Helical" evidence="1">
    <location>
        <begin position="213"/>
        <end position="237"/>
    </location>
</feature>
<proteinExistence type="predicted"/>
<keyword evidence="3" id="KW-1185">Reference proteome</keyword>
<reference evidence="2" key="1">
    <citation type="submission" date="2007-07" db="EMBL/GenBank/DDBJ databases">
        <title>PCAP assembly of the Caenorhabditis remanei genome.</title>
        <authorList>
            <consortium name="The Caenorhabditis remanei Sequencing Consortium"/>
            <person name="Wilson R.K."/>
        </authorList>
    </citation>
    <scope>NUCLEOTIDE SEQUENCE [LARGE SCALE GENOMIC DNA]</scope>
    <source>
        <strain evidence="2">PB4641</strain>
    </source>
</reference>
<dbReference type="AlphaFoldDB" id="E3M7J5"/>
<feature type="transmembrane region" description="Helical" evidence="1">
    <location>
        <begin position="178"/>
        <end position="201"/>
    </location>
</feature>
<gene>
    <name evidence="2" type="ORF">CRE_12745</name>
</gene>
<dbReference type="EMBL" id="DS268427">
    <property type="protein sequence ID" value="EFO93596.1"/>
    <property type="molecule type" value="Genomic_DNA"/>
</dbReference>
<dbReference type="OrthoDB" id="5778517at2759"/>
<keyword evidence="1" id="KW-0812">Transmembrane</keyword>
<evidence type="ECO:0000256" key="1">
    <source>
        <dbReference type="SAM" id="Phobius"/>
    </source>
</evidence>
<dbReference type="FunCoup" id="E3M7J5">
    <property type="interactions" value="1216"/>
</dbReference>
<organism evidence="3">
    <name type="scientific">Caenorhabditis remanei</name>
    <name type="common">Caenorhabditis vulgaris</name>
    <dbReference type="NCBI Taxonomy" id="31234"/>
    <lineage>
        <taxon>Eukaryota</taxon>
        <taxon>Metazoa</taxon>
        <taxon>Ecdysozoa</taxon>
        <taxon>Nematoda</taxon>
        <taxon>Chromadorea</taxon>
        <taxon>Rhabditida</taxon>
        <taxon>Rhabditina</taxon>
        <taxon>Rhabditomorpha</taxon>
        <taxon>Rhabditoidea</taxon>
        <taxon>Rhabditidae</taxon>
        <taxon>Peloderinae</taxon>
        <taxon>Caenorhabditis</taxon>
    </lineage>
</organism>
<accession>E3M7J5</accession>
<dbReference type="Proteomes" id="UP000008281">
    <property type="component" value="Unassembled WGS sequence"/>
</dbReference>
<feature type="transmembrane region" description="Helical" evidence="1">
    <location>
        <begin position="66"/>
        <end position="83"/>
    </location>
</feature>
<feature type="transmembrane region" description="Helical" evidence="1">
    <location>
        <begin position="14"/>
        <end position="34"/>
    </location>
</feature>
<dbReference type="InParanoid" id="E3M7J5"/>
<dbReference type="eggNOG" id="ENOG502TGKE">
    <property type="taxonomic scope" value="Eukaryota"/>
</dbReference>
<protein>
    <submittedName>
        <fullName evidence="2">Uncharacterized protein</fullName>
    </submittedName>
</protein>
<dbReference type="HOGENOM" id="CLU_861169_0_0_1"/>
<evidence type="ECO:0000313" key="3">
    <source>
        <dbReference type="Proteomes" id="UP000008281"/>
    </source>
</evidence>
<dbReference type="OMA" id="FQCMLIN"/>
<sequence length="381" mass="44297">MDFWKTQLLLKRSFSFRTSILTISFHFNLFHYFISSLSQKMMKIMSPEYDDIDSYFAMDAHHMGRLFFTLSTCLTLAGLYFAAHPHFLEESWNSNRTYWVMENYKTFPNGTDYYTVLENDGTYSTGHLGPWFRRLLNGEWRYDYGNSFYNFCRPRNPPRREWMTSILRSMNHLVIVQVFFRSAVLLTMTHSLFQCMLINFVSKANHSAKLDRIIGFPLVTVEFVHNMCLFVVSCLQYEQDKHLIQLSRIALILLTISTVLKLIFVAIIQTNQLLQVICVLIASAVILSHNTALEDFDNFLIDTHCDSMSKLFSVSCPSSSCLISAFPSVAIAQLIYFLAFFTTGYLQYQCLSGIRVVTCSTQEEIEHRKRFCEEPIDLISN</sequence>
<keyword evidence="1" id="KW-1133">Transmembrane helix</keyword>
<feature type="transmembrane region" description="Helical" evidence="1">
    <location>
        <begin position="322"/>
        <end position="346"/>
    </location>
</feature>